<protein>
    <recommendedName>
        <fullName evidence="3">SH3b domain-containing protein</fullName>
    </recommendedName>
</protein>
<dbReference type="EMBL" id="AP024819">
    <property type="protein sequence ID" value="BCZ18938.1"/>
    <property type="molecule type" value="Genomic_DNA"/>
</dbReference>
<feature type="transmembrane region" description="Helical" evidence="2">
    <location>
        <begin position="6"/>
        <end position="29"/>
    </location>
</feature>
<sequence>MAVRFFKLYGYGLGVVLLCLGMYVGVFVAEVKPKGTEQAQIEPSKVQEQEKSIEQAKEASKGATPMGGTESKENKEAAAPKSETKTLENKEASKEAKTIENKEAQKTTTQEQVPKEHAKEAKEGTKEPPYTLYRASVSVINVRIKPSTHAPVVAKVLGGQEVRVFEVKEGWGRIEKGWVYLPLLKKDQ</sequence>
<dbReference type="Proteomes" id="UP000826146">
    <property type="component" value="Chromosome"/>
</dbReference>
<keyword evidence="2" id="KW-1133">Transmembrane helix</keyword>
<feature type="compositionally biased region" description="Basic and acidic residues" evidence="1">
    <location>
        <begin position="70"/>
        <end position="105"/>
    </location>
</feature>
<evidence type="ECO:0000256" key="1">
    <source>
        <dbReference type="SAM" id="MobiDB-lite"/>
    </source>
</evidence>
<dbReference type="Gene3D" id="2.30.30.40">
    <property type="entry name" value="SH3 Domains"/>
    <property type="match status" value="1"/>
</dbReference>
<gene>
    <name evidence="4" type="ORF">NHP190012_05800</name>
</gene>
<feature type="region of interest" description="Disordered" evidence="1">
    <location>
        <begin position="35"/>
        <end position="127"/>
    </location>
</feature>
<reference evidence="4 5" key="1">
    <citation type="submission" date="2021-07" db="EMBL/GenBank/DDBJ databases">
        <title>Novel Helicobacter sp. Isolated from a cat.</title>
        <authorList>
            <person name="Rimbara E."/>
            <person name="Suzuki M."/>
        </authorList>
    </citation>
    <scope>NUCLEOTIDE SEQUENCE [LARGE SCALE GENOMIC DNA]</scope>
    <source>
        <strain evidence="5">NHP19-012</strain>
    </source>
</reference>
<feature type="compositionally biased region" description="Basic and acidic residues" evidence="1">
    <location>
        <begin position="113"/>
        <end position="126"/>
    </location>
</feature>
<evidence type="ECO:0000313" key="5">
    <source>
        <dbReference type="Proteomes" id="UP000826146"/>
    </source>
</evidence>
<dbReference type="InterPro" id="IPR003646">
    <property type="entry name" value="SH3-like_bac-type"/>
</dbReference>
<keyword evidence="2" id="KW-0812">Transmembrane</keyword>
<evidence type="ECO:0000256" key="2">
    <source>
        <dbReference type="SAM" id="Phobius"/>
    </source>
</evidence>
<proteinExistence type="predicted"/>
<evidence type="ECO:0000259" key="3">
    <source>
        <dbReference type="Pfam" id="PF08239"/>
    </source>
</evidence>
<keyword evidence="5" id="KW-1185">Reference proteome</keyword>
<dbReference type="RefSeq" id="WP_221272362.1">
    <property type="nucleotide sequence ID" value="NZ_AP024819.1"/>
</dbReference>
<feature type="domain" description="SH3b" evidence="3">
    <location>
        <begin position="139"/>
        <end position="179"/>
    </location>
</feature>
<dbReference type="Pfam" id="PF08239">
    <property type="entry name" value="SH3_3"/>
    <property type="match status" value="1"/>
</dbReference>
<evidence type="ECO:0000313" key="4">
    <source>
        <dbReference type="EMBL" id="BCZ18938.1"/>
    </source>
</evidence>
<accession>A0ABN6I5Y1</accession>
<feature type="compositionally biased region" description="Basic and acidic residues" evidence="1">
    <location>
        <begin position="45"/>
        <end position="60"/>
    </location>
</feature>
<name>A0ABN6I5Y1_9HELI</name>
<organism evidence="4 5">
    <name type="scientific">Helicobacter gastrofelis</name>
    <dbReference type="NCBI Taxonomy" id="2849642"/>
    <lineage>
        <taxon>Bacteria</taxon>
        <taxon>Pseudomonadati</taxon>
        <taxon>Campylobacterota</taxon>
        <taxon>Epsilonproteobacteria</taxon>
        <taxon>Campylobacterales</taxon>
        <taxon>Helicobacteraceae</taxon>
        <taxon>Helicobacter</taxon>
    </lineage>
</organism>
<keyword evidence="2" id="KW-0472">Membrane</keyword>